<protein>
    <submittedName>
        <fullName evidence="1">Pyrimidine 5'-nucleotidase</fullName>
    </submittedName>
</protein>
<sequence>MTGKRTTSEEGRHLHAQDLRVFQGVQAWVFDLDNTLYPAETDLFSQINEQISSYVARLLSIGKKEAQVQQKAYYRQYGTTLRGLMLEHKINPDDFLKHAHDIDYSTVKPNPALGTSISALPGKKYIFTNGDKPHAERTAAALGISDHFEDIFDIVAADLIPKPSRETYDMFLKQTGVSPVRAAMFEDLQRNLDVPRKLGMRTVLIVPSGTRDVFREDWDLEGGDLKGGQKSSVDFVTDDLTGFLKAVNGALKPL</sequence>
<dbReference type="NCBIfam" id="TIGR01993">
    <property type="entry name" value="Pyr-5-nucltdase"/>
    <property type="match status" value="1"/>
</dbReference>
<gene>
    <name evidence="1" type="ORF">V6575_18930</name>
</gene>
<dbReference type="NCBIfam" id="TIGR01509">
    <property type="entry name" value="HAD-SF-IA-v3"/>
    <property type="match status" value="1"/>
</dbReference>
<proteinExistence type="predicted"/>
<dbReference type="InterPro" id="IPR010237">
    <property type="entry name" value="Pyr-5-nucltdase"/>
</dbReference>
<dbReference type="InterPro" id="IPR023214">
    <property type="entry name" value="HAD_sf"/>
</dbReference>
<reference evidence="1 2" key="1">
    <citation type="submission" date="2024-02" db="EMBL/GenBank/DDBJ databases">
        <title>Roseibium algae sp. nov., isolated from marine alga (Grateloupia sp.), showing potential in myo-inositol conversion.</title>
        <authorList>
            <person name="Wang Y."/>
        </authorList>
    </citation>
    <scope>NUCLEOTIDE SEQUENCE [LARGE SCALE GENOMIC DNA]</scope>
    <source>
        <strain evidence="1 2">H3510</strain>
    </source>
</reference>
<dbReference type="SFLD" id="SFLDG01129">
    <property type="entry name" value="C1.5:_HAD__Beta-PGM__Phosphata"/>
    <property type="match status" value="1"/>
</dbReference>
<dbReference type="SUPFAM" id="SSF56784">
    <property type="entry name" value="HAD-like"/>
    <property type="match status" value="1"/>
</dbReference>
<dbReference type="CDD" id="cd02604">
    <property type="entry name" value="HAD_5NT"/>
    <property type="match status" value="1"/>
</dbReference>
<dbReference type="Gene3D" id="3.40.50.1000">
    <property type="entry name" value="HAD superfamily/HAD-like"/>
    <property type="match status" value="1"/>
</dbReference>
<organism evidence="1 2">
    <name type="scientific">Roseibium algae</name>
    <dbReference type="NCBI Taxonomy" id="3123038"/>
    <lineage>
        <taxon>Bacteria</taxon>
        <taxon>Pseudomonadati</taxon>
        <taxon>Pseudomonadota</taxon>
        <taxon>Alphaproteobacteria</taxon>
        <taxon>Hyphomicrobiales</taxon>
        <taxon>Stappiaceae</taxon>
        <taxon>Roseibium</taxon>
    </lineage>
</organism>
<evidence type="ECO:0000313" key="1">
    <source>
        <dbReference type="EMBL" id="MEJ8476170.1"/>
    </source>
</evidence>
<keyword evidence="2" id="KW-1185">Reference proteome</keyword>
<dbReference type="InterPro" id="IPR006439">
    <property type="entry name" value="HAD-SF_hydro_IA"/>
</dbReference>
<accession>A0ABU8TPS5</accession>
<evidence type="ECO:0000313" key="2">
    <source>
        <dbReference type="Proteomes" id="UP001385499"/>
    </source>
</evidence>
<dbReference type="PANTHER" id="PTHR12725">
    <property type="entry name" value="HALOACID DEHALOGENASE-LIKE HYDROLASE"/>
    <property type="match status" value="1"/>
</dbReference>
<dbReference type="InterPro" id="IPR036412">
    <property type="entry name" value="HAD-like_sf"/>
</dbReference>
<dbReference type="SFLD" id="SFLDG01132">
    <property type="entry name" value="C1.5.3:_5'-Nucleotidase_Like"/>
    <property type="match status" value="1"/>
</dbReference>
<dbReference type="EMBL" id="JBAKIA010000016">
    <property type="protein sequence ID" value="MEJ8476170.1"/>
    <property type="molecule type" value="Genomic_DNA"/>
</dbReference>
<dbReference type="RefSeq" id="WP_340276567.1">
    <property type="nucleotide sequence ID" value="NZ_JBAKIA010000016.1"/>
</dbReference>
<dbReference type="Pfam" id="PF00702">
    <property type="entry name" value="Hydrolase"/>
    <property type="match status" value="1"/>
</dbReference>
<dbReference type="SFLD" id="SFLDS00003">
    <property type="entry name" value="Haloacid_Dehalogenase"/>
    <property type="match status" value="1"/>
</dbReference>
<dbReference type="Proteomes" id="UP001385499">
    <property type="component" value="Unassembled WGS sequence"/>
</dbReference>
<dbReference type="PANTHER" id="PTHR12725:SF117">
    <property type="entry name" value="HALOACID DEHALOGENASE-LIKE HYDROLASE"/>
    <property type="match status" value="1"/>
</dbReference>
<name>A0ABU8TPS5_9HYPH</name>
<dbReference type="Gene3D" id="1.10.150.450">
    <property type="match status" value="1"/>
</dbReference>
<comment type="caution">
    <text evidence="1">The sequence shown here is derived from an EMBL/GenBank/DDBJ whole genome shotgun (WGS) entry which is preliminary data.</text>
</comment>